<dbReference type="FunCoup" id="A0A6L2PI37">
    <property type="interactions" value="689"/>
</dbReference>
<feature type="domain" description="CNH" evidence="7">
    <location>
        <begin position="570"/>
        <end position="860"/>
    </location>
</feature>
<comment type="caution">
    <text evidence="8">The sequence shown here is derived from an EMBL/GenBank/DDBJ whole genome shotgun (WGS) entry which is preliminary data.</text>
</comment>
<reference evidence="9" key="1">
    <citation type="submission" date="2020-01" db="EMBL/GenBank/DDBJ databases">
        <title>Draft genome sequence of the Termite Coptotermes fromosanus.</title>
        <authorList>
            <person name="Itakura S."/>
            <person name="Yosikawa Y."/>
            <person name="Umezawa K."/>
        </authorList>
    </citation>
    <scope>NUCLEOTIDE SEQUENCE [LARGE SCALE GENOMIC DNA]</scope>
</reference>
<dbReference type="PANTHER" id="PTHR47096:SF1">
    <property type="entry name" value="MISSHAPEN LIKE KINASE 1"/>
    <property type="match status" value="1"/>
</dbReference>
<dbReference type="GO" id="GO:0005829">
    <property type="term" value="C:cytosol"/>
    <property type="evidence" value="ECO:0007669"/>
    <property type="project" value="TreeGrafter"/>
</dbReference>
<dbReference type="EC" id="2.7.11.1" evidence="2"/>
<feature type="compositionally biased region" description="Polar residues" evidence="6">
    <location>
        <begin position="202"/>
        <end position="219"/>
    </location>
</feature>
<evidence type="ECO:0000256" key="2">
    <source>
        <dbReference type="ARBA" id="ARBA00012513"/>
    </source>
</evidence>
<dbReference type="SMART" id="SM00036">
    <property type="entry name" value="CNH"/>
    <property type="match status" value="1"/>
</dbReference>
<feature type="compositionally biased region" description="Polar residues" evidence="6">
    <location>
        <begin position="510"/>
        <end position="522"/>
    </location>
</feature>
<feature type="region of interest" description="Disordered" evidence="6">
    <location>
        <begin position="185"/>
        <end position="237"/>
    </location>
</feature>
<dbReference type="OrthoDB" id="8957712at2759"/>
<gene>
    <name evidence="8" type="ORF">Cfor_06608</name>
</gene>
<protein>
    <recommendedName>
        <fullName evidence="2">non-specific serine/threonine protein kinase</fullName>
        <ecNumber evidence="2">2.7.11.1</ecNumber>
    </recommendedName>
</protein>
<feature type="region of interest" description="Disordered" evidence="6">
    <location>
        <begin position="252"/>
        <end position="271"/>
    </location>
</feature>
<feature type="compositionally biased region" description="Polar residues" evidence="6">
    <location>
        <begin position="469"/>
        <end position="483"/>
    </location>
</feature>
<name>A0A6L2PI37_COPFO</name>
<evidence type="ECO:0000313" key="9">
    <source>
        <dbReference type="Proteomes" id="UP000502823"/>
    </source>
</evidence>
<keyword evidence="4" id="KW-0808">Transferase</keyword>
<dbReference type="PROSITE" id="PS50219">
    <property type="entry name" value="CNH"/>
    <property type="match status" value="1"/>
</dbReference>
<keyword evidence="5" id="KW-0418">Kinase</keyword>
<dbReference type="InterPro" id="IPR051700">
    <property type="entry name" value="STE20_Ser-Thr_kinase"/>
</dbReference>
<dbReference type="GO" id="GO:0004674">
    <property type="term" value="F:protein serine/threonine kinase activity"/>
    <property type="evidence" value="ECO:0007669"/>
    <property type="project" value="UniProtKB-KW"/>
</dbReference>
<proteinExistence type="inferred from homology"/>
<evidence type="ECO:0000259" key="7">
    <source>
        <dbReference type="PROSITE" id="PS50219"/>
    </source>
</evidence>
<dbReference type="Proteomes" id="UP000502823">
    <property type="component" value="Unassembled WGS sequence"/>
</dbReference>
<feature type="region of interest" description="Disordered" evidence="6">
    <location>
        <begin position="9"/>
        <end position="155"/>
    </location>
</feature>
<dbReference type="PANTHER" id="PTHR47096">
    <property type="entry name" value="MISSHAPEN LIKE KINASE 1"/>
    <property type="match status" value="1"/>
</dbReference>
<keyword evidence="3" id="KW-0723">Serine/threonine-protein kinase</keyword>
<dbReference type="AlphaFoldDB" id="A0A6L2PI37"/>
<feature type="non-terminal residue" evidence="8">
    <location>
        <position position="1"/>
    </location>
</feature>
<comment type="similarity">
    <text evidence="1">Belongs to the protein kinase superfamily. STE Ser/Thr protein kinase family. STE20 subfamily.</text>
</comment>
<feature type="compositionally biased region" description="Acidic residues" evidence="6">
    <location>
        <begin position="60"/>
        <end position="69"/>
    </location>
</feature>
<evidence type="ECO:0000256" key="5">
    <source>
        <dbReference type="ARBA" id="ARBA00022777"/>
    </source>
</evidence>
<organism evidence="8 9">
    <name type="scientific">Coptotermes formosanus</name>
    <name type="common">Formosan subterranean termite</name>
    <dbReference type="NCBI Taxonomy" id="36987"/>
    <lineage>
        <taxon>Eukaryota</taxon>
        <taxon>Metazoa</taxon>
        <taxon>Ecdysozoa</taxon>
        <taxon>Arthropoda</taxon>
        <taxon>Hexapoda</taxon>
        <taxon>Insecta</taxon>
        <taxon>Pterygota</taxon>
        <taxon>Neoptera</taxon>
        <taxon>Polyneoptera</taxon>
        <taxon>Dictyoptera</taxon>
        <taxon>Blattodea</taxon>
        <taxon>Blattoidea</taxon>
        <taxon>Termitoidae</taxon>
        <taxon>Rhinotermitidae</taxon>
        <taxon>Coptotermes</taxon>
    </lineage>
</organism>
<feature type="compositionally biased region" description="Polar residues" evidence="6">
    <location>
        <begin position="426"/>
        <end position="437"/>
    </location>
</feature>
<sequence length="904" mass="99491">DLDTLAAQLNELGVTQPEAPARSRQNGKSSSAVGGNSSHNALPAPPSLPQSTSSILDAAVESDSDEGEDGVGVRNDGTLLASDPPKPLPELSPYRPLDAPHAPQTMVIHEGPSSSGAPNRPLPPTPDEEESGDRTLVMKRKEASAPSQQQNRHSELDEQLLLKDWDFAQFFQGFSERFDKMKLETDNSEASENGGRPMKIPQCSSNSQDISANKKSSGTHAEKKNQQNRGIDSGKKNCSKEVFASTAVDQKGVAPYHRRNESDSRVTGPYGGFRRENSDFFPASSRHSAVLLESKNNSGSGSAVGGIMFSGNGRRGSDIAGGISALSGLNILGVGRKGGGSSGGKSGEPILTDFSLNKAANERASAILDHPVRPRREKTEGDIILLRNRQELRDELQARRLDMEQRFSREAERMRRRNSRPIVDVGSSSNVASLTSSEFGGAGTGGREEYGLRQNREDRRGDFHRMDSSPGQLGTPGSRTSSVLPDLLTQVCTPNQRQDKSTSEEYRQAVSKSPTHPLQQKQRSFLTFGFGAGGSGPTRRESHVNVNVTPTSHDVGSDTPEIRKYKKRFNSEILCAALWGVNLLIGTENGLMLLDRSGQGKVYQLISRRRFQQMEVLEGQNILVTISGKKNRVRVYYLSWLKSKILRTDGVSDQVERRNGWINVGDLQGAVHFKIVKYERIKFLVIALKDSIEIYAWAPKPYHKFMAFKSFGDLVHRPLLVDLTVEEGTRLKVIYGSADGFHAVDLDSASVYDIYIPKHTQAPISPHCIVPLPNSNGMQLLLCYDNEGVYVNTYGKVSKNIVLQWGEMPTSVAYIGTGQIMGWGNKAIEIRSVETGHLDGVFMHKKAQRLKFLCERNDKPCICAVEFVTIQSARMVPEAESLLKFLQLMLHGYMHCKAFHICQM</sequence>
<dbReference type="EMBL" id="BLKM01011106">
    <property type="protein sequence ID" value="GFG32223.1"/>
    <property type="molecule type" value="Genomic_DNA"/>
</dbReference>
<evidence type="ECO:0000256" key="1">
    <source>
        <dbReference type="ARBA" id="ARBA00008874"/>
    </source>
</evidence>
<accession>A0A6L2PI37</accession>
<evidence type="ECO:0000256" key="6">
    <source>
        <dbReference type="SAM" id="MobiDB-lite"/>
    </source>
</evidence>
<evidence type="ECO:0000256" key="4">
    <source>
        <dbReference type="ARBA" id="ARBA00022679"/>
    </source>
</evidence>
<evidence type="ECO:0000256" key="3">
    <source>
        <dbReference type="ARBA" id="ARBA00022527"/>
    </source>
</evidence>
<feature type="region of interest" description="Disordered" evidence="6">
    <location>
        <begin position="409"/>
        <end position="522"/>
    </location>
</feature>
<dbReference type="InterPro" id="IPR001180">
    <property type="entry name" value="CNH_dom"/>
</dbReference>
<feature type="compositionally biased region" description="Basic and acidic residues" evidence="6">
    <location>
        <begin position="446"/>
        <end position="467"/>
    </location>
</feature>
<keyword evidence="9" id="KW-1185">Reference proteome</keyword>
<feature type="compositionally biased region" description="Basic and acidic residues" evidence="6">
    <location>
        <begin position="497"/>
        <end position="507"/>
    </location>
</feature>
<dbReference type="InParanoid" id="A0A6L2PI37"/>
<dbReference type="Pfam" id="PF00780">
    <property type="entry name" value="CNH"/>
    <property type="match status" value="1"/>
</dbReference>
<feature type="compositionally biased region" description="Polar residues" evidence="6">
    <location>
        <begin position="23"/>
        <end position="40"/>
    </location>
</feature>
<evidence type="ECO:0000313" key="8">
    <source>
        <dbReference type="EMBL" id="GFG32223.1"/>
    </source>
</evidence>